<protein>
    <recommendedName>
        <fullName evidence="4">YtpI family protein</fullName>
    </recommendedName>
</protein>
<evidence type="ECO:0000256" key="1">
    <source>
        <dbReference type="SAM" id="Phobius"/>
    </source>
</evidence>
<feature type="transmembrane region" description="Helical" evidence="1">
    <location>
        <begin position="34"/>
        <end position="56"/>
    </location>
</feature>
<dbReference type="RefSeq" id="WP_121678644.1">
    <property type="nucleotide sequence ID" value="NZ_RCVZ01000001.1"/>
</dbReference>
<dbReference type="InterPro" id="IPR025618">
    <property type="entry name" value="YtpI"/>
</dbReference>
<keyword evidence="1" id="KW-0472">Membrane</keyword>
<keyword evidence="1" id="KW-0812">Transmembrane</keyword>
<accession>A0A3L7KBA3</accession>
<feature type="transmembrane region" description="Helical" evidence="1">
    <location>
        <begin position="62"/>
        <end position="81"/>
    </location>
</feature>
<dbReference type="AlphaFoldDB" id="A0A3L7KBA3"/>
<dbReference type="Proteomes" id="UP000276770">
    <property type="component" value="Unassembled WGS sequence"/>
</dbReference>
<evidence type="ECO:0000313" key="2">
    <source>
        <dbReference type="EMBL" id="RLQ97952.1"/>
    </source>
</evidence>
<feature type="transmembrane region" description="Helical" evidence="1">
    <location>
        <begin position="6"/>
        <end position="22"/>
    </location>
</feature>
<evidence type="ECO:0008006" key="4">
    <source>
        <dbReference type="Google" id="ProtNLM"/>
    </source>
</evidence>
<keyword evidence="3" id="KW-1185">Reference proteome</keyword>
<dbReference type="Pfam" id="PF14007">
    <property type="entry name" value="YtpI"/>
    <property type="match status" value="1"/>
</dbReference>
<keyword evidence="1" id="KW-1133">Transmembrane helix</keyword>
<gene>
    <name evidence="2" type="ORF">D9X91_00745</name>
</gene>
<reference evidence="2 3" key="1">
    <citation type="submission" date="2018-10" db="EMBL/GenBank/DDBJ databases">
        <title>Falsibacillus sp. genome draft.</title>
        <authorList>
            <person name="Shi S."/>
        </authorList>
    </citation>
    <scope>NUCLEOTIDE SEQUENCE [LARGE SCALE GENOMIC DNA]</scope>
    <source>
        <strain evidence="2 3">GY 10110</strain>
    </source>
</reference>
<organism evidence="2 3">
    <name type="scientific">Falsibacillus albus</name>
    <dbReference type="NCBI Taxonomy" id="2478915"/>
    <lineage>
        <taxon>Bacteria</taxon>
        <taxon>Bacillati</taxon>
        <taxon>Bacillota</taxon>
        <taxon>Bacilli</taxon>
        <taxon>Bacillales</taxon>
        <taxon>Bacillaceae</taxon>
        <taxon>Falsibacillus</taxon>
    </lineage>
</organism>
<proteinExistence type="predicted"/>
<name>A0A3L7KBA3_9BACI</name>
<dbReference type="EMBL" id="RCVZ01000001">
    <property type="protein sequence ID" value="RLQ97952.1"/>
    <property type="molecule type" value="Genomic_DNA"/>
</dbReference>
<sequence>MPFLVVFIVLSLSFYIYYKVKYVRSNLPMEKKYISGKSSMALGLFIGLFGINQLYLYPTTTTYIVAALFIIMGTLSIWAGYKAYRFYLPHAIKEAEYVDEQS</sequence>
<comment type="caution">
    <text evidence="2">The sequence shown here is derived from an EMBL/GenBank/DDBJ whole genome shotgun (WGS) entry which is preliminary data.</text>
</comment>
<evidence type="ECO:0000313" key="3">
    <source>
        <dbReference type="Proteomes" id="UP000276770"/>
    </source>
</evidence>
<dbReference type="OrthoDB" id="2453019at2"/>